<dbReference type="Pfam" id="PF21922">
    <property type="entry name" value="PBP_dimer_2"/>
    <property type="match status" value="1"/>
</dbReference>
<keyword evidence="1" id="KW-0812">Transmembrane</keyword>
<dbReference type="Gene3D" id="3.40.710.10">
    <property type="entry name" value="DD-peptidase/beta-lactamase superfamily"/>
    <property type="match status" value="1"/>
</dbReference>
<name>A0A919RYU0_9CLOT</name>
<keyword evidence="1" id="KW-0472">Membrane</keyword>
<dbReference type="Pfam" id="PF00905">
    <property type="entry name" value="Transpeptidase"/>
    <property type="match status" value="1"/>
</dbReference>
<dbReference type="InterPro" id="IPR001460">
    <property type="entry name" value="PCN-bd_Tpept"/>
</dbReference>
<dbReference type="SUPFAM" id="SSF56601">
    <property type="entry name" value="beta-lactamase/transpeptidase-like"/>
    <property type="match status" value="1"/>
</dbReference>
<dbReference type="GO" id="GO:0005886">
    <property type="term" value="C:plasma membrane"/>
    <property type="evidence" value="ECO:0007669"/>
    <property type="project" value="TreeGrafter"/>
</dbReference>
<keyword evidence="5" id="KW-1185">Reference proteome</keyword>
<dbReference type="Gene3D" id="3.90.1310.10">
    <property type="entry name" value="Penicillin-binding protein 2a (Domain 2)"/>
    <property type="match status" value="1"/>
</dbReference>
<comment type="caution">
    <text evidence="4">The sequence shown here is derived from an EMBL/GenBank/DDBJ whole genome shotgun (WGS) entry which is preliminary data.</text>
</comment>
<dbReference type="GO" id="GO:0071555">
    <property type="term" value="P:cell wall organization"/>
    <property type="evidence" value="ECO:0007669"/>
    <property type="project" value="TreeGrafter"/>
</dbReference>
<feature type="domain" description="Penicillin-binding protein transpeptidase" evidence="2">
    <location>
        <begin position="167"/>
        <end position="480"/>
    </location>
</feature>
<dbReference type="Proteomes" id="UP000679179">
    <property type="component" value="Unassembled WGS sequence"/>
</dbReference>
<evidence type="ECO:0000259" key="2">
    <source>
        <dbReference type="Pfam" id="PF00905"/>
    </source>
</evidence>
<dbReference type="InterPro" id="IPR050515">
    <property type="entry name" value="Beta-lactam/transpept"/>
</dbReference>
<dbReference type="GO" id="GO:0008658">
    <property type="term" value="F:penicillin binding"/>
    <property type="evidence" value="ECO:0007669"/>
    <property type="project" value="InterPro"/>
</dbReference>
<dbReference type="SUPFAM" id="SSF56519">
    <property type="entry name" value="Penicillin binding protein dimerisation domain"/>
    <property type="match status" value="1"/>
</dbReference>
<dbReference type="InterPro" id="IPR012338">
    <property type="entry name" value="Beta-lactam/transpept-like"/>
</dbReference>
<dbReference type="RefSeq" id="WP_212902967.1">
    <property type="nucleotide sequence ID" value="NZ_BOPZ01000005.1"/>
</dbReference>
<evidence type="ECO:0000259" key="3">
    <source>
        <dbReference type="Pfam" id="PF21922"/>
    </source>
</evidence>
<proteinExistence type="predicted"/>
<dbReference type="InterPro" id="IPR054120">
    <property type="entry name" value="PBPA_dimer"/>
</dbReference>
<gene>
    <name evidence="4" type="ORF">CPJCM30710_08920</name>
</gene>
<dbReference type="InterPro" id="IPR036138">
    <property type="entry name" value="PBP_dimer_sf"/>
</dbReference>
<reference evidence="4" key="1">
    <citation type="submission" date="2021-03" db="EMBL/GenBank/DDBJ databases">
        <title>Taxonomic study of Clostridium polyendosporum from meadow-gley soil under rice.</title>
        <authorList>
            <person name="Kobayashi H."/>
            <person name="Tanizawa Y."/>
            <person name="Yagura M."/>
        </authorList>
    </citation>
    <scope>NUCLEOTIDE SEQUENCE</scope>
    <source>
        <strain evidence="4">JCM 30710</strain>
    </source>
</reference>
<organism evidence="4 5">
    <name type="scientific">Clostridium polyendosporum</name>
    <dbReference type="NCBI Taxonomy" id="69208"/>
    <lineage>
        <taxon>Bacteria</taxon>
        <taxon>Bacillati</taxon>
        <taxon>Bacillota</taxon>
        <taxon>Clostridia</taxon>
        <taxon>Eubacteriales</taxon>
        <taxon>Clostridiaceae</taxon>
        <taxon>Clostridium</taxon>
    </lineage>
</organism>
<protein>
    <submittedName>
        <fullName evidence="4">Penicillin-binding protein</fullName>
    </submittedName>
</protein>
<accession>A0A919RYU0</accession>
<feature type="domain" description="Penicillin binding protein A dimerisation" evidence="3">
    <location>
        <begin position="55"/>
        <end position="124"/>
    </location>
</feature>
<evidence type="ECO:0000313" key="4">
    <source>
        <dbReference type="EMBL" id="GIM28226.1"/>
    </source>
</evidence>
<dbReference type="PANTHER" id="PTHR30627">
    <property type="entry name" value="PEPTIDOGLYCAN D,D-TRANSPEPTIDASE"/>
    <property type="match status" value="1"/>
</dbReference>
<dbReference type="GO" id="GO:0071972">
    <property type="term" value="F:peptidoglycan L,D-transpeptidase activity"/>
    <property type="evidence" value="ECO:0007669"/>
    <property type="project" value="TreeGrafter"/>
</dbReference>
<sequence length="487" mass="52765">MNDILDNIKKVLVVYLVLIIALISYIAYFQLFKAPAIAEKSENKRLWAKRNEVLRGTIYDRNKNALTASSKNNVLIQNREYKGGALYSHVLGYVNPTYGITGLENKYDNDLTNYKSLTLQSFLKSLNVMEAFKDRNKKEEKIGNSLITSLDDKVQKAAFDALGDNKGSIVVLNPKTGEILAMVSKPTFDPNNLAEVMKKANSQSYEESPLLNRAVSGLYPPGSTFKIVTLTSAIENISGVTNRTFNDNGKIVFNSKQSLSNLHGNAYGSISLKEALAVSSNVVFGGLALELGNDKLKATAEKYGFNKNLPSDGIVMEDSRFPKLKDYEKGSIAQSGIGQSKILATPIQMALVASTVANNGIMMEPKLVNEVVNKDGELVRKIPSTAISTVISQDVSNIIKGYMKNLVDERINRDWGVFKGTNAAGKTGTADYQLPNGRDAEPHSWFIGFAPADNPQVAVAVIVENGGAGGGLAAQAAGKVIRTALGR</sequence>
<dbReference type="AlphaFoldDB" id="A0A919RYU0"/>
<evidence type="ECO:0000313" key="5">
    <source>
        <dbReference type="Proteomes" id="UP000679179"/>
    </source>
</evidence>
<feature type="transmembrane region" description="Helical" evidence="1">
    <location>
        <begin position="12"/>
        <end position="31"/>
    </location>
</feature>
<keyword evidence="1" id="KW-1133">Transmembrane helix</keyword>
<dbReference type="PANTHER" id="PTHR30627:SF24">
    <property type="entry name" value="PENICILLIN-BINDING PROTEIN 4B"/>
    <property type="match status" value="1"/>
</dbReference>
<dbReference type="EMBL" id="BOPZ01000005">
    <property type="protein sequence ID" value="GIM28226.1"/>
    <property type="molecule type" value="Genomic_DNA"/>
</dbReference>
<evidence type="ECO:0000256" key="1">
    <source>
        <dbReference type="SAM" id="Phobius"/>
    </source>
</evidence>